<dbReference type="PANTHER" id="PTHR23335:SF29">
    <property type="entry name" value="CALMODULIN-BINDING TRANSCRIPTION ACTIVATOR 1"/>
    <property type="match status" value="1"/>
</dbReference>
<comment type="caution">
    <text evidence="5">The sequence shown here is derived from an EMBL/GenBank/DDBJ whole genome shotgun (WGS) entry which is preliminary data.</text>
</comment>
<keyword evidence="2" id="KW-0804">Transcription</keyword>
<name>A0ABQ7CVP7_BRACR</name>
<dbReference type="InterPro" id="IPR005559">
    <property type="entry name" value="CG-1_dom"/>
</dbReference>
<dbReference type="PROSITE" id="PS51437">
    <property type="entry name" value="CG_1"/>
    <property type="match status" value="1"/>
</dbReference>
<dbReference type="SMART" id="SM01076">
    <property type="entry name" value="CG-1"/>
    <property type="match status" value="1"/>
</dbReference>
<evidence type="ECO:0000256" key="2">
    <source>
        <dbReference type="ARBA" id="ARBA00023163"/>
    </source>
</evidence>
<dbReference type="Pfam" id="PF03859">
    <property type="entry name" value="CG-1"/>
    <property type="match status" value="1"/>
</dbReference>
<evidence type="ECO:0000313" key="5">
    <source>
        <dbReference type="EMBL" id="KAF3563384.1"/>
    </source>
</evidence>
<organism evidence="5 6">
    <name type="scientific">Brassica cretica</name>
    <name type="common">Mustard</name>
    <dbReference type="NCBI Taxonomy" id="69181"/>
    <lineage>
        <taxon>Eukaryota</taxon>
        <taxon>Viridiplantae</taxon>
        <taxon>Streptophyta</taxon>
        <taxon>Embryophyta</taxon>
        <taxon>Tracheophyta</taxon>
        <taxon>Spermatophyta</taxon>
        <taxon>Magnoliopsida</taxon>
        <taxon>eudicotyledons</taxon>
        <taxon>Gunneridae</taxon>
        <taxon>Pentapetalae</taxon>
        <taxon>rosids</taxon>
        <taxon>malvids</taxon>
        <taxon>Brassicales</taxon>
        <taxon>Brassicaceae</taxon>
        <taxon>Brassiceae</taxon>
        <taxon>Brassica</taxon>
    </lineage>
</organism>
<gene>
    <name evidence="5" type="ORF">DY000_02019429</name>
</gene>
<evidence type="ECO:0000313" key="6">
    <source>
        <dbReference type="Proteomes" id="UP000266723"/>
    </source>
</evidence>
<comment type="subcellular location">
    <subcellularLocation>
        <location evidence="1">Nucleus</location>
    </subcellularLocation>
</comment>
<evidence type="ECO:0000256" key="3">
    <source>
        <dbReference type="ARBA" id="ARBA00023242"/>
    </source>
</evidence>
<dbReference type="EMBL" id="QGKV02000759">
    <property type="protein sequence ID" value="KAF3563384.1"/>
    <property type="molecule type" value="Genomic_DNA"/>
</dbReference>
<reference evidence="5 6" key="1">
    <citation type="journal article" date="2020" name="BMC Genomics">
        <title>Intraspecific diversification of the crop wild relative Brassica cretica Lam. using demographic model selection.</title>
        <authorList>
            <person name="Kioukis A."/>
            <person name="Michalopoulou V.A."/>
            <person name="Briers L."/>
            <person name="Pirintsos S."/>
            <person name="Studholme D.J."/>
            <person name="Pavlidis P."/>
            <person name="Sarris P.F."/>
        </authorList>
    </citation>
    <scope>NUCLEOTIDE SEQUENCE [LARGE SCALE GENOMIC DNA]</scope>
    <source>
        <strain evidence="6">cv. PFS-1207/04</strain>
    </source>
</reference>
<sequence>MEQLLSEAQHRWLRPAEICEILRNYHKFHIATESPTRPASGSLFLFDRKVLRYFRKDGHNWRKKKDGKTIKEAHEKLKVRVFFELALVVVCVYNNGTCLPFSTSGSGEALMCYIVTMHMGKATRIFRDDAIGCLKCEFEFVYTSVFPYSAVRFALG</sequence>
<keyword evidence="6" id="KW-1185">Reference proteome</keyword>
<feature type="domain" description="CG-1" evidence="4">
    <location>
        <begin position="1"/>
        <end position="128"/>
    </location>
</feature>
<dbReference type="Proteomes" id="UP000266723">
    <property type="component" value="Unassembled WGS sequence"/>
</dbReference>
<evidence type="ECO:0000259" key="4">
    <source>
        <dbReference type="PROSITE" id="PS51437"/>
    </source>
</evidence>
<protein>
    <recommendedName>
        <fullName evidence="4">CG-1 domain-containing protein</fullName>
    </recommendedName>
</protein>
<evidence type="ECO:0000256" key="1">
    <source>
        <dbReference type="ARBA" id="ARBA00004123"/>
    </source>
</evidence>
<dbReference type="PANTHER" id="PTHR23335">
    <property type="entry name" value="CALMODULIN-BINDING TRANSCRIPTION ACTIVATOR CAMTA"/>
    <property type="match status" value="1"/>
</dbReference>
<proteinExistence type="predicted"/>
<accession>A0ABQ7CVP7</accession>
<keyword evidence="3" id="KW-0539">Nucleus</keyword>